<sequence length="310" mass="34851">MGKSNLGFLTIAIGHERYLRQAEILSLSLRRNMPGVPLAIVTDNDRLAASADVIVPPLSGIPVGVLQKAYLDQYTPFQETLFIDSDCIATRPFPNELEQIRKFEFTPAMEKFTALNGTDEYIDNLSEALKLVGGEQFPKFNGGIYFFRKGELSSSVFRIAREIHSDYRKYGIKAFDKSGPGEETVFALALAKLGMFDLYHDNGNLMRTPTGLKGKISIEPLGGGCTFERYDGVVSPAICHFAGPYLFSPEYRLAAYSLTNNVSIKDIDFRTRASAQFASIIDRTKKYLEYKIHGVKKRLRPQFARWAFNR</sequence>
<reference evidence="1 2" key="1">
    <citation type="submission" date="2016-11" db="EMBL/GenBank/DDBJ databases">
        <authorList>
            <person name="Jaros S."/>
            <person name="Januszkiewicz K."/>
            <person name="Wedrychowicz H."/>
        </authorList>
    </citation>
    <scope>NUCLEOTIDE SEQUENCE [LARGE SCALE GENOMIC DNA]</scope>
    <source>
        <strain evidence="1 2">GAS499</strain>
    </source>
</reference>
<dbReference type="AlphaFoldDB" id="A0A1M6MPS2"/>
<evidence type="ECO:0000313" key="2">
    <source>
        <dbReference type="Proteomes" id="UP000189935"/>
    </source>
</evidence>
<protein>
    <submittedName>
        <fullName evidence="1">Uncharacterized protein</fullName>
    </submittedName>
</protein>
<dbReference type="SUPFAM" id="SSF53448">
    <property type="entry name" value="Nucleotide-diphospho-sugar transferases"/>
    <property type="match status" value="1"/>
</dbReference>
<dbReference type="Proteomes" id="UP000189935">
    <property type="component" value="Chromosome I"/>
</dbReference>
<name>A0A1M6MPS2_9BRAD</name>
<evidence type="ECO:0000313" key="1">
    <source>
        <dbReference type="EMBL" id="SHJ85442.1"/>
    </source>
</evidence>
<proteinExistence type="predicted"/>
<dbReference type="InterPro" id="IPR029044">
    <property type="entry name" value="Nucleotide-diphossugar_trans"/>
</dbReference>
<dbReference type="OrthoDB" id="181606at2"/>
<organism evidence="1 2">
    <name type="scientific">Bradyrhizobium lablabi</name>
    <dbReference type="NCBI Taxonomy" id="722472"/>
    <lineage>
        <taxon>Bacteria</taxon>
        <taxon>Pseudomonadati</taxon>
        <taxon>Pseudomonadota</taxon>
        <taxon>Alphaproteobacteria</taxon>
        <taxon>Hyphomicrobiales</taxon>
        <taxon>Nitrobacteraceae</taxon>
        <taxon>Bradyrhizobium</taxon>
    </lineage>
</organism>
<accession>A0A1M6MPS2</accession>
<gene>
    <name evidence="1" type="ORF">SAMN05444159_1693</name>
</gene>
<dbReference type="RefSeq" id="WP_154071202.1">
    <property type="nucleotide sequence ID" value="NZ_LT670844.1"/>
</dbReference>
<dbReference type="EMBL" id="LT670844">
    <property type="protein sequence ID" value="SHJ85442.1"/>
    <property type="molecule type" value="Genomic_DNA"/>
</dbReference>